<proteinExistence type="predicted"/>
<dbReference type="EMBL" id="NSKE01000006">
    <property type="protein sequence ID" value="PAU93841.1"/>
    <property type="molecule type" value="Genomic_DNA"/>
</dbReference>
<reference evidence="1 2" key="1">
    <citation type="submission" date="2017-08" db="EMBL/GenBank/DDBJ databases">
        <title>Aliifodinibius alkalisoli sp. nov., isolated from saline alkaline soil.</title>
        <authorList>
            <person name="Liu D."/>
            <person name="Zhang G."/>
        </authorList>
    </citation>
    <scope>NUCLEOTIDE SEQUENCE [LARGE SCALE GENOMIC DNA]</scope>
    <source>
        <strain evidence="1 2">WN023</strain>
    </source>
</reference>
<evidence type="ECO:0000313" key="2">
    <source>
        <dbReference type="Proteomes" id="UP000218831"/>
    </source>
</evidence>
<comment type="caution">
    <text evidence="1">The sequence shown here is derived from an EMBL/GenBank/DDBJ whole genome shotgun (WGS) entry which is preliminary data.</text>
</comment>
<gene>
    <name evidence="1" type="ORF">CK503_09205</name>
</gene>
<name>A0A2A2G8A7_9BACT</name>
<dbReference type="Proteomes" id="UP000218831">
    <property type="component" value="Unassembled WGS sequence"/>
</dbReference>
<evidence type="ECO:0000313" key="1">
    <source>
        <dbReference type="EMBL" id="PAU93841.1"/>
    </source>
</evidence>
<accession>A0A2A2G8A7</accession>
<keyword evidence="2" id="KW-1185">Reference proteome</keyword>
<protein>
    <submittedName>
        <fullName evidence="1">Uncharacterized protein</fullName>
    </submittedName>
</protein>
<sequence length="163" mass="18569">MIREFVLLVFLCIYIPGCQDTGNIIVDTKAPTHEVQINGEIQFHGEILWSASDNSLNTKIKAKNIGTDTARIETGPCAFNIIANNKNSEPVWYNRPPGKYVCPDELIVYRIAPEETKELTDQMYISGKNWFWDIPDGDWHFVVESRTKSGRTISFTVDETKIN</sequence>
<dbReference type="AlphaFoldDB" id="A0A2A2G8A7"/>
<organism evidence="1 2">
    <name type="scientific">Fodinibius salipaludis</name>
    <dbReference type="NCBI Taxonomy" id="2032627"/>
    <lineage>
        <taxon>Bacteria</taxon>
        <taxon>Pseudomonadati</taxon>
        <taxon>Balneolota</taxon>
        <taxon>Balneolia</taxon>
        <taxon>Balneolales</taxon>
        <taxon>Balneolaceae</taxon>
        <taxon>Fodinibius</taxon>
    </lineage>
</organism>